<keyword evidence="2" id="KW-1185">Reference proteome</keyword>
<protein>
    <recommendedName>
        <fullName evidence="3">HPr kinase/phosphorylase C-terminal domain-containing protein</fullName>
    </recommendedName>
</protein>
<organism evidence="1 2">
    <name type="scientific">Leucothrix pacifica</name>
    <dbReference type="NCBI Taxonomy" id="1247513"/>
    <lineage>
        <taxon>Bacteria</taxon>
        <taxon>Pseudomonadati</taxon>
        <taxon>Pseudomonadota</taxon>
        <taxon>Gammaproteobacteria</taxon>
        <taxon>Thiotrichales</taxon>
        <taxon>Thiotrichaceae</taxon>
        <taxon>Leucothrix</taxon>
    </lineage>
</organism>
<dbReference type="EMBL" id="QGKM01000082">
    <property type="protein sequence ID" value="PWQ92595.1"/>
    <property type="molecule type" value="Genomic_DNA"/>
</dbReference>
<dbReference type="Proteomes" id="UP000245539">
    <property type="component" value="Unassembled WGS sequence"/>
</dbReference>
<evidence type="ECO:0000313" key="2">
    <source>
        <dbReference type="Proteomes" id="UP000245539"/>
    </source>
</evidence>
<dbReference type="AlphaFoldDB" id="A0A317C1U0"/>
<evidence type="ECO:0008006" key="3">
    <source>
        <dbReference type="Google" id="ProtNLM"/>
    </source>
</evidence>
<sequence length="300" mass="33381">MSDYTYYDLNVRSDLPLPELLKGTASDNPDVVIKKGLVSATGIEGGSVLGPFLQTTPQSLWLSVPNVARFLINEGKEIVYEPHEGIDEDSIRVFMLGSCTGALMFQRDHMILHGNAFQVGDGCVVCVGNSGAGKSTLAAAIMQRGYRIISDDVCPIDAQGFAISGMPRIKLWKDSADRLAIDTNGLKRIRPELQKFNYPLNGSFCSQPLPVKAVYILNTHNESEFEVERINGMDKFEPLKQNTYRFAYLKGMSMEKRHFKQCAKLATNIHLSRLTRPRSGFQLEKLVDFILDDITKLGIS</sequence>
<evidence type="ECO:0000313" key="1">
    <source>
        <dbReference type="EMBL" id="PWQ92595.1"/>
    </source>
</evidence>
<reference evidence="1 2" key="1">
    <citation type="submission" date="2018-05" db="EMBL/GenBank/DDBJ databases">
        <title>Leucothrix arctica sp. nov., isolated from Arctic seawater.</title>
        <authorList>
            <person name="Choi A."/>
            <person name="Baek K."/>
        </authorList>
    </citation>
    <scope>NUCLEOTIDE SEQUENCE [LARGE SCALE GENOMIC DNA]</scope>
    <source>
        <strain evidence="1 2">JCM 18388</strain>
    </source>
</reference>
<dbReference type="OrthoDB" id="3213869at2"/>
<dbReference type="SUPFAM" id="SSF53795">
    <property type="entry name" value="PEP carboxykinase-like"/>
    <property type="match status" value="1"/>
</dbReference>
<dbReference type="InterPro" id="IPR027417">
    <property type="entry name" value="P-loop_NTPase"/>
</dbReference>
<accession>A0A317C1U0</accession>
<name>A0A317C1U0_9GAMM</name>
<comment type="caution">
    <text evidence="1">The sequence shown here is derived from an EMBL/GenBank/DDBJ whole genome shotgun (WGS) entry which is preliminary data.</text>
</comment>
<proteinExistence type="predicted"/>
<gene>
    <name evidence="1" type="ORF">DKW60_20325</name>
</gene>
<dbReference type="Gene3D" id="3.40.50.300">
    <property type="entry name" value="P-loop containing nucleotide triphosphate hydrolases"/>
    <property type="match status" value="1"/>
</dbReference>
<dbReference type="RefSeq" id="WP_109839498.1">
    <property type="nucleotide sequence ID" value="NZ_QGKM01000082.1"/>
</dbReference>
<dbReference type="SUPFAM" id="SSF52540">
    <property type="entry name" value="P-loop containing nucleoside triphosphate hydrolases"/>
    <property type="match status" value="1"/>
</dbReference>